<dbReference type="SUPFAM" id="SSF56059">
    <property type="entry name" value="Glutathione synthetase ATP-binding domain-like"/>
    <property type="match status" value="1"/>
</dbReference>
<organism evidence="1 2">
    <name type="scientific">Mesorhizobium newzealandense</name>
    <dbReference type="NCBI Taxonomy" id="1300302"/>
    <lineage>
        <taxon>Bacteria</taxon>
        <taxon>Pseudomonadati</taxon>
        <taxon>Pseudomonadota</taxon>
        <taxon>Alphaproteobacteria</taxon>
        <taxon>Hyphomicrobiales</taxon>
        <taxon>Phyllobacteriaceae</taxon>
        <taxon>Mesorhizobium</taxon>
    </lineage>
</organism>
<dbReference type="EMBL" id="JBHUGZ010000012">
    <property type="protein sequence ID" value="MFD1984535.1"/>
    <property type="molecule type" value="Genomic_DNA"/>
</dbReference>
<keyword evidence="2" id="KW-1185">Reference proteome</keyword>
<evidence type="ECO:0008006" key="3">
    <source>
        <dbReference type="Google" id="ProtNLM"/>
    </source>
</evidence>
<accession>A0ABW4UDV7</accession>
<gene>
    <name evidence="1" type="ORF">ACFSOZ_18290</name>
</gene>
<comment type="caution">
    <text evidence="1">The sequence shown here is derived from an EMBL/GenBank/DDBJ whole genome shotgun (WGS) entry which is preliminary data.</text>
</comment>
<dbReference type="Proteomes" id="UP001597405">
    <property type="component" value="Unassembled WGS sequence"/>
</dbReference>
<dbReference type="RefSeq" id="WP_379100310.1">
    <property type="nucleotide sequence ID" value="NZ_JBHUGZ010000012.1"/>
</dbReference>
<sequence length="468" mass="51452">MPTQTGSGPAEIATVPAISEADARIERQLCEFATSDSALIWETQDELSSAIAEAGMHFEGRAYPVCLRPLAIDCDLANHLSATAEGVIKLLDVAAELYCCNEEVQSLFPSYKDLGHWITCLPQYRPIVRICRLDGLFGSDGYYKILETNTEGPGGVIQNGLAAKVWSRIPNPLAHGLALDVSKQPFAKDPNCFVRELVSAYHAATGSELRTAAVVNFRGRYTNEVEWIVSGLRDVGVEAALLDITAMKRTPRGLVGPDGEIIDLVYNKLDVREIAKYIETGEYLDACAAQEVVSINPWISQWILSDKAILAVLSDDRFASNFNAKQVELIARHIPWTRLVRAGVTTNPERRRIELIGYIRENKANLVLKPSNATRGEHVLVGHLTPSEVWEEHIDRAARNPYVVQEYIRPGEVTALHLPSRSIKKMAYGIDCYVFGGRFAGFQSRASFDAVMNVGRSGILMPVAVAGG</sequence>
<name>A0ABW4UDV7_9HYPH</name>
<protein>
    <recommendedName>
        <fullName evidence="3">Glutathionylspermidine synthase pre-ATP-grasp-like domain-containing protein</fullName>
    </recommendedName>
</protein>
<proteinExistence type="predicted"/>
<evidence type="ECO:0000313" key="1">
    <source>
        <dbReference type="EMBL" id="MFD1984535.1"/>
    </source>
</evidence>
<evidence type="ECO:0000313" key="2">
    <source>
        <dbReference type="Proteomes" id="UP001597405"/>
    </source>
</evidence>
<reference evidence="2" key="1">
    <citation type="journal article" date="2019" name="Int. J. Syst. Evol. Microbiol.">
        <title>The Global Catalogue of Microorganisms (GCM) 10K type strain sequencing project: providing services to taxonomists for standard genome sequencing and annotation.</title>
        <authorList>
            <consortium name="The Broad Institute Genomics Platform"/>
            <consortium name="The Broad Institute Genome Sequencing Center for Infectious Disease"/>
            <person name="Wu L."/>
            <person name="Ma J."/>
        </authorList>
    </citation>
    <scope>NUCLEOTIDE SEQUENCE [LARGE SCALE GENOMIC DNA]</scope>
    <source>
        <strain evidence="2">CGMCC 1.16225</strain>
    </source>
</reference>